<reference evidence="1 2" key="1">
    <citation type="submission" date="2020-04" db="EMBL/GenBank/DDBJ databases">
        <title>Flammeovirga sp. SR4, a novel species isolated from seawater.</title>
        <authorList>
            <person name="Wang X."/>
        </authorList>
    </citation>
    <scope>NUCLEOTIDE SEQUENCE [LARGE SCALE GENOMIC DNA]</scope>
    <source>
        <strain evidence="1 2">ATCC 23126</strain>
    </source>
</reference>
<organism evidence="1 2">
    <name type="scientific">Flammeovirga aprica JL-4</name>
    <dbReference type="NCBI Taxonomy" id="694437"/>
    <lineage>
        <taxon>Bacteria</taxon>
        <taxon>Pseudomonadati</taxon>
        <taxon>Bacteroidota</taxon>
        <taxon>Cytophagia</taxon>
        <taxon>Cytophagales</taxon>
        <taxon>Flammeovirgaceae</taxon>
        <taxon>Flammeovirga</taxon>
    </lineage>
</organism>
<accession>A0A7X9RTE7</accession>
<proteinExistence type="predicted"/>
<dbReference type="AlphaFoldDB" id="A0A7X9RTE7"/>
<dbReference type="EMBL" id="JABANE010000008">
    <property type="protein sequence ID" value="NME67219.1"/>
    <property type="molecule type" value="Genomic_DNA"/>
</dbReference>
<protein>
    <submittedName>
        <fullName evidence="1">Uncharacterized protein</fullName>
    </submittedName>
</protein>
<dbReference type="RefSeq" id="WP_169655411.1">
    <property type="nucleotide sequence ID" value="NZ_JABANE010000008.1"/>
</dbReference>
<comment type="caution">
    <text evidence="1">The sequence shown here is derived from an EMBL/GenBank/DDBJ whole genome shotgun (WGS) entry which is preliminary data.</text>
</comment>
<evidence type="ECO:0000313" key="1">
    <source>
        <dbReference type="EMBL" id="NME67219.1"/>
    </source>
</evidence>
<dbReference type="Proteomes" id="UP000576082">
    <property type="component" value="Unassembled WGS sequence"/>
</dbReference>
<gene>
    <name evidence="1" type="ORF">HHU12_04490</name>
</gene>
<sequence>MTTAFLNDKVRVELDGGFEQRLREYEARGIAALQFQLPMIGFVALFDHPNEGDKKSKFWRAHNELINYLDQLEIAALKNPEDSKASKELKYDMTFIQDDVKYILDLLEQVDPRSFKAILKDVHKCVKRFDIDPFFSDQSNYDDVCYQKGEMYKYQTCLAFLISAYDVLYEGVIDQYGQKRLTTYYNRKAHNKAVACMRYAFKDTKTDINGTAVEIVRLYVHARGN</sequence>
<evidence type="ECO:0000313" key="2">
    <source>
        <dbReference type="Proteomes" id="UP000576082"/>
    </source>
</evidence>
<keyword evidence="2" id="KW-1185">Reference proteome</keyword>
<name>A0A7X9RTE7_9BACT</name>